<keyword evidence="3" id="KW-0472">Membrane</keyword>
<evidence type="ECO:0000256" key="1">
    <source>
        <dbReference type="ARBA" id="ARBA00022801"/>
    </source>
</evidence>
<protein>
    <submittedName>
        <fullName evidence="5">Amidohydrolase</fullName>
    </submittedName>
</protein>
<dbReference type="AlphaFoldDB" id="A0AAD9HE33"/>
<dbReference type="SUPFAM" id="SSF51556">
    <property type="entry name" value="Metallo-dependent hydrolases"/>
    <property type="match status" value="1"/>
</dbReference>
<evidence type="ECO:0000313" key="6">
    <source>
        <dbReference type="Proteomes" id="UP001232148"/>
    </source>
</evidence>
<dbReference type="Proteomes" id="UP001232148">
    <property type="component" value="Unassembled WGS sequence"/>
</dbReference>
<gene>
    <name evidence="5" type="ORF">LX32DRAFT_622798</name>
</gene>
<dbReference type="InterPro" id="IPR006680">
    <property type="entry name" value="Amidohydro-rel"/>
</dbReference>
<evidence type="ECO:0000256" key="3">
    <source>
        <dbReference type="SAM" id="Phobius"/>
    </source>
</evidence>
<dbReference type="Gene3D" id="3.20.20.140">
    <property type="entry name" value="Metal-dependent hydrolases"/>
    <property type="match status" value="2"/>
</dbReference>
<evidence type="ECO:0000259" key="4">
    <source>
        <dbReference type="Pfam" id="PF01979"/>
    </source>
</evidence>
<feature type="compositionally biased region" description="Basic and acidic residues" evidence="2">
    <location>
        <begin position="1"/>
        <end position="12"/>
    </location>
</feature>
<feature type="domain" description="Amidohydrolase-related" evidence="4">
    <location>
        <begin position="179"/>
        <end position="526"/>
    </location>
</feature>
<keyword evidence="1" id="KW-0378">Hydrolase</keyword>
<dbReference type="GO" id="GO:0006046">
    <property type="term" value="P:N-acetylglucosamine catabolic process"/>
    <property type="evidence" value="ECO:0007669"/>
    <property type="project" value="TreeGrafter"/>
</dbReference>
<feature type="region of interest" description="Disordered" evidence="2">
    <location>
        <begin position="1"/>
        <end position="21"/>
    </location>
</feature>
<dbReference type="SUPFAM" id="SSF51338">
    <property type="entry name" value="Composite domain of metallo-dependent hydrolases"/>
    <property type="match status" value="1"/>
</dbReference>
<reference evidence="5" key="1">
    <citation type="submission" date="2021-06" db="EMBL/GenBank/DDBJ databases">
        <title>Comparative genomics, transcriptomics and evolutionary studies reveal genomic signatures of adaptation to plant cell wall in hemibiotrophic fungi.</title>
        <authorList>
            <consortium name="DOE Joint Genome Institute"/>
            <person name="Baroncelli R."/>
            <person name="Diaz J.F."/>
            <person name="Benocci T."/>
            <person name="Peng M."/>
            <person name="Battaglia E."/>
            <person name="Haridas S."/>
            <person name="Andreopoulos W."/>
            <person name="Labutti K."/>
            <person name="Pangilinan J."/>
            <person name="Floch G.L."/>
            <person name="Makela M.R."/>
            <person name="Henrissat B."/>
            <person name="Grigoriev I.V."/>
            <person name="Crouch J.A."/>
            <person name="De Vries R.P."/>
            <person name="Sukno S.A."/>
            <person name="Thon M.R."/>
        </authorList>
    </citation>
    <scope>NUCLEOTIDE SEQUENCE</scope>
    <source>
        <strain evidence="5">MAFF235873</strain>
    </source>
</reference>
<name>A0AAD9HE33_9PEZI</name>
<keyword evidence="3" id="KW-0812">Transmembrane</keyword>
<dbReference type="GO" id="GO:0008448">
    <property type="term" value="F:N-acetylglucosamine-6-phosphate deacetylase activity"/>
    <property type="evidence" value="ECO:0007669"/>
    <property type="project" value="TreeGrafter"/>
</dbReference>
<dbReference type="InterPro" id="IPR011059">
    <property type="entry name" value="Metal-dep_hydrolase_composite"/>
</dbReference>
<proteinExistence type="predicted"/>
<evidence type="ECO:0000256" key="2">
    <source>
        <dbReference type="SAM" id="MobiDB-lite"/>
    </source>
</evidence>
<keyword evidence="6" id="KW-1185">Reference proteome</keyword>
<dbReference type="EMBL" id="MU842916">
    <property type="protein sequence ID" value="KAK2026379.1"/>
    <property type="molecule type" value="Genomic_DNA"/>
</dbReference>
<feature type="transmembrane region" description="Helical" evidence="3">
    <location>
        <begin position="41"/>
        <end position="58"/>
    </location>
</feature>
<accession>A0AAD9HE33</accession>
<evidence type="ECO:0000313" key="5">
    <source>
        <dbReference type="EMBL" id="KAK2026379.1"/>
    </source>
</evidence>
<dbReference type="PANTHER" id="PTHR11113">
    <property type="entry name" value="N-ACETYLGLUCOSAMINE-6-PHOSPHATE DEACETYLASE"/>
    <property type="match status" value="1"/>
</dbReference>
<sequence>MGQLERMKRDDLPPYTPTSSAEALPPALIPALQLLPRRSRILRVLGLACLAFIVYAQWRQITPTTAAFGTGLTTHGLSVQKLKQDLATCGKLHGKPVDPPGYGRARNSRYVNGHRPTIIRNASVWVGEPVDGTATYKWAQADVFIEHGLIKRVFKDIPVPALPNDILVYNAAGRPLTSGIIDMHSHAGVHSLPTLHGNEDVSELSTDITPYVRSIDGLQPTDHQLQVIKSGGVTTSLILPGSSNNIGGEAYAIKHAIGNSDGRNETSVIDMLADPDRSWRHMKMACGENSKQIHGKAGERGPYSRLGESWEFRQSFEHAANIVREQDDWCSRAAAGLENVQEYLPNELKWEALVAVLRGQVHVHAHCYTITDLEAFVDHTNEFKFPIRAFHHAHQTHLVPEILKRAWGDSPPASALFADNMWYKAEAALGSEYAGKHLHDAGLTPIYVSDNPVLNAQHVVFEAAKAYRYGLPYHAALASVTTAPAERLGLGQRLGKVKPGFDADIVVWDSDPLSVGATPVQVWIDGTAQYEKPIELNKTFQGTIVPDEGLDGIVEETIIVGSDVVFTGISRILHDVETDGFASDGTTYNVAVSSGKIVCVGSCIAQLQKASTTDGAVIPVKNGHLAPPFTAFGSTIGLNAIDAERDTDNGADGAKFSRGIDGLALDTEKLRVARRYGVTRAISAPKFSALGTHHGTSAAFLTGAQTVLDPGSVVARDAALHYTLDSSAKRGIDGISSMSAAVGELRYKLLKAVTSSAAEGKLAAENSHSEAAFLQAVVKGELALAVTVHSADIIAALLDIKANVEEAISQVADVGVKLRFVINGGAEAHLVADALAAAGVGVVLAPMQSFAMSWDQRRALTGAPLTNGTAIDVLTRAGVVTAIGLEEDWVVRDLSLLAGVAYRNSEGRLTERDALDLAGSNIHRMLGLKEVPGECHFVIYEGNPLEIGSRVKAVGDGTGRLLAS</sequence>
<dbReference type="InterPro" id="IPR032466">
    <property type="entry name" value="Metal_Hydrolase"/>
</dbReference>
<organism evidence="5 6">
    <name type="scientific">Colletotrichum zoysiae</name>
    <dbReference type="NCBI Taxonomy" id="1216348"/>
    <lineage>
        <taxon>Eukaryota</taxon>
        <taxon>Fungi</taxon>
        <taxon>Dikarya</taxon>
        <taxon>Ascomycota</taxon>
        <taxon>Pezizomycotina</taxon>
        <taxon>Sordariomycetes</taxon>
        <taxon>Hypocreomycetidae</taxon>
        <taxon>Glomerellales</taxon>
        <taxon>Glomerellaceae</taxon>
        <taxon>Colletotrichum</taxon>
        <taxon>Colletotrichum graminicola species complex</taxon>
    </lineage>
</organism>
<dbReference type="PANTHER" id="PTHR11113:SF14">
    <property type="entry name" value="N-ACETYLGLUCOSAMINE-6-PHOSPHATE DEACETYLASE"/>
    <property type="match status" value="1"/>
</dbReference>
<comment type="caution">
    <text evidence="5">The sequence shown here is derived from an EMBL/GenBank/DDBJ whole genome shotgun (WGS) entry which is preliminary data.</text>
</comment>
<dbReference type="Pfam" id="PF01979">
    <property type="entry name" value="Amidohydro_1"/>
    <property type="match status" value="1"/>
</dbReference>
<keyword evidence="3" id="KW-1133">Transmembrane helix</keyword>